<dbReference type="PANTHER" id="PTHR33657">
    <property type="entry name" value="DOMAIN PROTEIN, PUTATIVE (AFU_ORTHOLOGUE AFUA_5G00600)-RELATED"/>
    <property type="match status" value="1"/>
</dbReference>
<dbReference type="STRING" id="694270.A0A395RZB7"/>
<gene>
    <name evidence="2" type="ORF">FLONG3_9322</name>
</gene>
<dbReference type="OrthoDB" id="89086at2759"/>
<dbReference type="PIRSF" id="PIRSF029958">
    <property type="entry name" value="Necrosis-inducing_protein"/>
    <property type="match status" value="1"/>
</dbReference>
<dbReference type="Pfam" id="PF05630">
    <property type="entry name" value="NPP1"/>
    <property type="match status" value="1"/>
</dbReference>
<sequence length="278" mass="31422">MKKKLLSLIGLVTVSSASTLFTRDQSTFIRREILDPLPQNASSLELEFQPLLDFDMDGCYNTAAMDPKGRTNSGLGPTASPQGRCRDRIQLENANVYSRSRCNNGYCAIMYEYYFEKDQSVGFSFLAGHRHDWENVVVFVKDGEIIRVVPACHGKYGPYKEAPAGTWPEPIKYKNAIPLKDNHPMIVYHRHGGGTHCLRLAHHKDVKDPENPFKAFHRAPLVGWKYWSSMEFRDKMLDAWEGHVGPNLDDEFSRTLEAATGGALPDFDPFVDDPPLSK</sequence>
<dbReference type="Proteomes" id="UP000266234">
    <property type="component" value="Unassembled WGS sequence"/>
</dbReference>
<keyword evidence="3" id="KW-1185">Reference proteome</keyword>
<dbReference type="EMBL" id="PXOG01000239">
    <property type="protein sequence ID" value="RGP65182.1"/>
    <property type="molecule type" value="Genomic_DNA"/>
</dbReference>
<accession>A0A395RZB7</accession>
<evidence type="ECO:0000256" key="1">
    <source>
        <dbReference type="SAM" id="SignalP"/>
    </source>
</evidence>
<evidence type="ECO:0000313" key="3">
    <source>
        <dbReference type="Proteomes" id="UP000266234"/>
    </source>
</evidence>
<protein>
    <submittedName>
        <fullName evidence="2">Mosquitocidal toxin</fullName>
    </submittedName>
</protein>
<feature type="signal peptide" evidence="1">
    <location>
        <begin position="1"/>
        <end position="17"/>
    </location>
</feature>
<feature type="chain" id="PRO_5017373160" evidence="1">
    <location>
        <begin position="18"/>
        <end position="278"/>
    </location>
</feature>
<dbReference type="PANTHER" id="PTHR33657:SF6">
    <property type="entry name" value="SECRETED PROTEIN"/>
    <property type="match status" value="1"/>
</dbReference>
<name>A0A395RZB7_9HYPO</name>
<reference evidence="2 3" key="1">
    <citation type="journal article" date="2018" name="PLoS Pathog.">
        <title>Evolution of structural diversity of trichothecenes, a family of toxins produced by plant pathogenic and entomopathogenic fungi.</title>
        <authorList>
            <person name="Proctor R.H."/>
            <person name="McCormick S.P."/>
            <person name="Kim H.S."/>
            <person name="Cardoza R.E."/>
            <person name="Stanley A.M."/>
            <person name="Lindo L."/>
            <person name="Kelly A."/>
            <person name="Brown D.W."/>
            <person name="Lee T."/>
            <person name="Vaughan M.M."/>
            <person name="Alexander N.J."/>
            <person name="Busman M."/>
            <person name="Gutierrez S."/>
        </authorList>
    </citation>
    <scope>NUCLEOTIDE SEQUENCE [LARGE SCALE GENOMIC DNA]</scope>
    <source>
        <strain evidence="2 3">NRRL 20695</strain>
    </source>
</reference>
<dbReference type="AlphaFoldDB" id="A0A395RZB7"/>
<dbReference type="InterPro" id="IPR008701">
    <property type="entry name" value="NPP1"/>
</dbReference>
<evidence type="ECO:0000313" key="2">
    <source>
        <dbReference type="EMBL" id="RGP65182.1"/>
    </source>
</evidence>
<proteinExistence type="predicted"/>
<keyword evidence="1" id="KW-0732">Signal</keyword>
<organism evidence="2 3">
    <name type="scientific">Fusarium longipes</name>
    <dbReference type="NCBI Taxonomy" id="694270"/>
    <lineage>
        <taxon>Eukaryota</taxon>
        <taxon>Fungi</taxon>
        <taxon>Dikarya</taxon>
        <taxon>Ascomycota</taxon>
        <taxon>Pezizomycotina</taxon>
        <taxon>Sordariomycetes</taxon>
        <taxon>Hypocreomycetidae</taxon>
        <taxon>Hypocreales</taxon>
        <taxon>Nectriaceae</taxon>
        <taxon>Fusarium</taxon>
    </lineage>
</organism>
<comment type="caution">
    <text evidence="2">The sequence shown here is derived from an EMBL/GenBank/DDBJ whole genome shotgun (WGS) entry which is preliminary data.</text>
</comment>